<dbReference type="RefSeq" id="WP_076765104.1">
    <property type="nucleotide sequence ID" value="NZ_MSFI01000011.1"/>
</dbReference>
<dbReference type="AlphaFoldDB" id="A0A1V2A8G2"/>
<dbReference type="InterPro" id="IPR001753">
    <property type="entry name" value="Enoyl-CoA_hydra/iso"/>
</dbReference>
<dbReference type="STRING" id="1714355.BTO28_08155"/>
<dbReference type="PANTHER" id="PTHR11941:SF171">
    <property type="entry name" value="SD19268P"/>
    <property type="match status" value="1"/>
</dbReference>
<comment type="similarity">
    <text evidence="1">Belongs to the enoyl-CoA hydratase/isomerase family.</text>
</comment>
<dbReference type="OrthoDB" id="9775794at2"/>
<dbReference type="EMBL" id="MSFI01000011">
    <property type="protein sequence ID" value="OMP67289.1"/>
    <property type="molecule type" value="Genomic_DNA"/>
</dbReference>
<evidence type="ECO:0000313" key="3">
    <source>
        <dbReference type="EMBL" id="OMP67289.1"/>
    </source>
</evidence>
<dbReference type="FunFam" id="1.10.12.10:FF:000001">
    <property type="entry name" value="Probable enoyl-CoA hydratase, mitochondrial"/>
    <property type="match status" value="1"/>
</dbReference>
<accession>A0A1V2A8G2</accession>
<gene>
    <name evidence="3" type="ORF">BTO28_08155</name>
</gene>
<keyword evidence="4" id="KW-1185">Reference proteome</keyword>
<dbReference type="PANTHER" id="PTHR11941">
    <property type="entry name" value="ENOYL-COA HYDRATASE-RELATED"/>
    <property type="match status" value="1"/>
</dbReference>
<reference evidence="3 4" key="1">
    <citation type="submission" date="2016-12" db="EMBL/GenBank/DDBJ databases">
        <title>Domibacillus sp. SAB 38T whole genome sequencing.</title>
        <authorList>
            <person name="Verma A."/>
            <person name="Ojha A.K."/>
            <person name="Krishnamurthi S."/>
        </authorList>
    </citation>
    <scope>NUCLEOTIDE SEQUENCE [LARGE SCALE GENOMIC DNA]</scope>
    <source>
        <strain evidence="3 4">SAB 38</strain>
    </source>
</reference>
<dbReference type="SUPFAM" id="SSF52096">
    <property type="entry name" value="ClpP/crotonase"/>
    <property type="match status" value="1"/>
</dbReference>
<comment type="caution">
    <text evidence="3">The sequence shown here is derived from an EMBL/GenBank/DDBJ whole genome shotgun (WGS) entry which is preliminary data.</text>
</comment>
<dbReference type="Pfam" id="PF00378">
    <property type="entry name" value="ECH_1"/>
    <property type="match status" value="1"/>
</dbReference>
<sequence length="264" mass="28804">MTQSGVLFEVRNNIGFVHLHNPKKANALSEFLVKDLQEQVRKLSTDQRLRAIIFTGGESKSFCAGADLKERQEMNEGEIRSYVSLLRQTFNEIADLPMPTIASIKGLALGGGCELVLACDMRVMEEDAVIGLTEVSWGIIPGAGGTQRLSQLVGIGMAKKLIFTAAKLPAEQAVSLGLVEEMCPSGEAEMKALKIAEGIAANSNHSVQLAKKAINYQFKAQVNEGLLEEWACYQETIPHPDRLEGLAAFKEKRLPDYKQSAAEV</sequence>
<evidence type="ECO:0008006" key="5">
    <source>
        <dbReference type="Google" id="ProtNLM"/>
    </source>
</evidence>
<dbReference type="GO" id="GO:0006635">
    <property type="term" value="P:fatty acid beta-oxidation"/>
    <property type="evidence" value="ECO:0007669"/>
    <property type="project" value="TreeGrafter"/>
</dbReference>
<dbReference type="Proteomes" id="UP000188613">
    <property type="component" value="Unassembled WGS sequence"/>
</dbReference>
<evidence type="ECO:0000256" key="1">
    <source>
        <dbReference type="ARBA" id="ARBA00005254"/>
    </source>
</evidence>
<name>A0A1V2A8G2_9BACI</name>
<dbReference type="Gene3D" id="1.10.12.10">
    <property type="entry name" value="Lyase 2-enoyl-coa Hydratase, Chain A, domain 2"/>
    <property type="match status" value="1"/>
</dbReference>
<evidence type="ECO:0000256" key="2">
    <source>
        <dbReference type="ARBA" id="ARBA00023239"/>
    </source>
</evidence>
<keyword evidence="2" id="KW-0456">Lyase</keyword>
<dbReference type="Gene3D" id="3.90.226.10">
    <property type="entry name" value="2-enoyl-CoA Hydratase, Chain A, domain 1"/>
    <property type="match status" value="1"/>
</dbReference>
<protein>
    <recommendedName>
        <fullName evidence="5">Enoyl-CoA hydratase</fullName>
    </recommendedName>
</protein>
<proteinExistence type="inferred from homology"/>
<dbReference type="InterPro" id="IPR029045">
    <property type="entry name" value="ClpP/crotonase-like_dom_sf"/>
</dbReference>
<evidence type="ECO:0000313" key="4">
    <source>
        <dbReference type="Proteomes" id="UP000188613"/>
    </source>
</evidence>
<dbReference type="CDD" id="cd06558">
    <property type="entry name" value="crotonase-like"/>
    <property type="match status" value="1"/>
</dbReference>
<dbReference type="FunFam" id="3.90.226.10:FF:000009">
    <property type="entry name" value="Carnitinyl-CoA dehydratase"/>
    <property type="match status" value="1"/>
</dbReference>
<organism evidence="3 4">
    <name type="scientific">Domibacillus epiphyticus</name>
    <dbReference type="NCBI Taxonomy" id="1714355"/>
    <lineage>
        <taxon>Bacteria</taxon>
        <taxon>Bacillati</taxon>
        <taxon>Bacillota</taxon>
        <taxon>Bacilli</taxon>
        <taxon>Bacillales</taxon>
        <taxon>Bacillaceae</taxon>
        <taxon>Domibacillus</taxon>
    </lineage>
</organism>
<dbReference type="GO" id="GO:0016836">
    <property type="term" value="F:hydro-lyase activity"/>
    <property type="evidence" value="ECO:0007669"/>
    <property type="project" value="UniProtKB-ARBA"/>
</dbReference>
<dbReference type="InterPro" id="IPR014748">
    <property type="entry name" value="Enoyl-CoA_hydra_C"/>
</dbReference>